<feature type="compositionally biased region" description="Polar residues" evidence="1">
    <location>
        <begin position="429"/>
        <end position="442"/>
    </location>
</feature>
<protein>
    <submittedName>
        <fullName evidence="3">7DB family member</fullName>
    </submittedName>
</protein>
<feature type="chain" id="PRO_5007285637" evidence="2">
    <location>
        <begin position="23"/>
        <end position="889"/>
    </location>
</feature>
<feature type="compositionally biased region" description="Low complexity" evidence="1">
    <location>
        <begin position="794"/>
        <end position="805"/>
    </location>
</feature>
<organism evidence="3">
    <name type="scientific">Rhipicephalus appendiculatus</name>
    <name type="common">Brown ear tick</name>
    <dbReference type="NCBI Taxonomy" id="34631"/>
    <lineage>
        <taxon>Eukaryota</taxon>
        <taxon>Metazoa</taxon>
        <taxon>Ecdysozoa</taxon>
        <taxon>Arthropoda</taxon>
        <taxon>Chelicerata</taxon>
        <taxon>Arachnida</taxon>
        <taxon>Acari</taxon>
        <taxon>Parasitiformes</taxon>
        <taxon>Ixodida</taxon>
        <taxon>Ixodoidea</taxon>
        <taxon>Ixodidae</taxon>
        <taxon>Rhipicephalinae</taxon>
        <taxon>Rhipicephalus</taxon>
        <taxon>Rhipicephalus</taxon>
    </lineage>
</organism>
<feature type="signal peptide" evidence="2">
    <location>
        <begin position="1"/>
        <end position="22"/>
    </location>
</feature>
<name>A0A131YNQ5_RHIAP</name>
<evidence type="ECO:0000256" key="1">
    <source>
        <dbReference type="SAM" id="MobiDB-lite"/>
    </source>
</evidence>
<feature type="region of interest" description="Disordered" evidence="1">
    <location>
        <begin position="405"/>
        <end position="445"/>
    </location>
</feature>
<feature type="compositionally biased region" description="Polar residues" evidence="1">
    <location>
        <begin position="241"/>
        <end position="254"/>
    </location>
</feature>
<feature type="region of interest" description="Disordered" evidence="1">
    <location>
        <begin position="133"/>
        <end position="162"/>
    </location>
</feature>
<reference evidence="3" key="1">
    <citation type="journal article" date="2016" name="Ticks Tick Borne Dis.">
        <title>De novo assembly and annotation of the salivary gland transcriptome of Rhipicephalus appendiculatus male and female ticks during blood feeding.</title>
        <authorList>
            <person name="de Castro M.H."/>
            <person name="de Klerk D."/>
            <person name="Pienaar R."/>
            <person name="Latif A.A."/>
            <person name="Rees D.J."/>
            <person name="Mans B.J."/>
        </authorList>
    </citation>
    <scope>NUCLEOTIDE SEQUENCE</scope>
    <source>
        <tissue evidence="3">Salivary glands</tissue>
    </source>
</reference>
<evidence type="ECO:0000256" key="2">
    <source>
        <dbReference type="SAM" id="SignalP"/>
    </source>
</evidence>
<feature type="region of interest" description="Disordered" evidence="1">
    <location>
        <begin position="728"/>
        <end position="842"/>
    </location>
</feature>
<dbReference type="EMBL" id="GEDV01008369">
    <property type="protein sequence ID" value="JAP80188.1"/>
    <property type="molecule type" value="Transcribed_RNA"/>
</dbReference>
<keyword evidence="2" id="KW-0732">Signal</keyword>
<dbReference type="AlphaFoldDB" id="A0A131YNQ5"/>
<sequence>MYTTARNVLALSALILLPLLEAYCPRLAPDVISGKIIPCRYLCIRINFFELPSIILSTERDGVLCSTLLLRRRGVCKNGGCYPFESEDQKRRGMFRRVITNIDKYASGSYKKPVEKPGAQSGPIVSVIPSLLGGRTKDTANDTSPPASGLPPSSPALPSLSAGTTSLVKSVGSTLTSIWAQAFPFNLKAGPPRRPTAANTPPSSNPQQAPGGMSAHSGDETSISGIGGGPPVVPPLPTEGRSNQSPPTGPSLGSNLFGRMPRLSSALTLSNTLMKLRGKSSAPTPATGSSISPVAGINAIKAGSIKEGVPGESGGPSVTNTVNIGGALPTAVPPAPPGSNGERPTPATMPGTASPRVIPGLLSAIGLGGALATSQGEKTRPGLLGSLISSASATDVRNSARTNEGISANIGGMSHSNENSPRSPPAATPVTTEGNGNINVASGTPPRIRPFGLISKLRTTAALRRAVDKLKHKNAAPGVASPTPSSPVAESATVTYGESLSSIPRASSLDAHRGVLSGPSQMAAGTKNEVPASVMLQGMNTSGTASGLTSAAGLAGALNKSHGKNQGSDIIMKSTNNSAAEINARSATNNNGLSEAIRPIPGTSTMYTTNPSNVIPVTTLRRSDNESVASVAPRVALSPGTTSGRSRAVAVNKIITEPQDSKAQSGVAPMNPSMPVGATSVLIPSVATISSGLPGGALLVPGVEITGRPATAPHSAVLETTRVRQAATVSPPIPGGSVTPSATPPVPESSSSGAPSKVAGSILHKTPHEAPISSAEGEARKEPANATQSLRPPAGGAAASSVSAATRGTEQTESRVPDVNVMPPNSPLPASKPEEIPMTTSKTERRSTLLSTLNNVRAAVTSPVTGGGEASRTFVRNLLGGGLRRRLIS</sequence>
<feature type="region of interest" description="Disordered" evidence="1">
    <location>
        <begin position="308"/>
        <end position="352"/>
    </location>
</feature>
<evidence type="ECO:0000313" key="3">
    <source>
        <dbReference type="EMBL" id="JAP80188.1"/>
    </source>
</evidence>
<feature type="region of interest" description="Disordered" evidence="1">
    <location>
        <begin position="186"/>
        <end position="258"/>
    </location>
</feature>
<accession>A0A131YNQ5</accession>
<proteinExistence type="predicted"/>